<dbReference type="InterPro" id="IPR050452">
    <property type="entry name" value="Metacaspase"/>
</dbReference>
<evidence type="ECO:0000259" key="3">
    <source>
        <dbReference type="Pfam" id="PF00656"/>
    </source>
</evidence>
<dbReference type="GO" id="GO:0004197">
    <property type="term" value="F:cysteine-type endopeptidase activity"/>
    <property type="evidence" value="ECO:0007669"/>
    <property type="project" value="InterPro"/>
</dbReference>
<dbReference type="PANTHER" id="PTHR48104">
    <property type="entry name" value="METACASPASE-4"/>
    <property type="match status" value="1"/>
</dbReference>
<name>A0A9P6C5J3_9AGAR</name>
<evidence type="ECO:0000256" key="2">
    <source>
        <dbReference type="SAM" id="MobiDB-lite"/>
    </source>
</evidence>
<dbReference type="InterPro" id="IPR011600">
    <property type="entry name" value="Pept_C14_caspase"/>
</dbReference>
<dbReference type="AlphaFoldDB" id="A0A9P6C5J3"/>
<sequence length="374" mass="42440">MFPRIPAPFLSYRSSLFPHSGPVGHDNGKPDDATTSLNHYEAHAGHMSKRRKALLIGINYTTVKKHRLLKAQSDVDIMKNLLVDVFKYKPEDITCMTDDPKTPANLIPTDQNIIQQMINLVIDPKEGDEFFIYYAGHAGQRGEQTPGNERDKMDEHVIPLNAMDEEGNTIMEKVIDDDRLEEILVQPLIHKNIMCQLIAVMDSCTSGTLLDLKHDLCNNVIGIKSLFVRMLRSLLETSPETNSIVRARIAEWLKDPLHDCNRLCNRKVSSVKANVICISACEDSQTLVESQGAHTLAGILDDYLRRHNKPTLKKLNRFINKQLGKHIDIIQKSYNTEMRRAKRGEREPPLEPPHKGMPQISSSRPLRMNTTLKL</sequence>
<dbReference type="OrthoDB" id="3223806at2759"/>
<feature type="compositionally biased region" description="Basic and acidic residues" evidence="2">
    <location>
        <begin position="344"/>
        <end position="354"/>
    </location>
</feature>
<evidence type="ECO:0000256" key="1">
    <source>
        <dbReference type="ARBA" id="ARBA00009005"/>
    </source>
</evidence>
<keyword evidence="5" id="KW-1185">Reference proteome</keyword>
<protein>
    <recommendedName>
        <fullName evidence="3">Peptidase C14 caspase domain-containing protein</fullName>
    </recommendedName>
</protein>
<feature type="region of interest" description="Disordered" evidence="2">
    <location>
        <begin position="337"/>
        <end position="374"/>
    </location>
</feature>
<comment type="caution">
    <text evidence="4">The sequence shown here is derived from an EMBL/GenBank/DDBJ whole genome shotgun (WGS) entry which is preliminary data.</text>
</comment>
<dbReference type="GO" id="GO:0005737">
    <property type="term" value="C:cytoplasm"/>
    <property type="evidence" value="ECO:0007669"/>
    <property type="project" value="TreeGrafter"/>
</dbReference>
<dbReference type="PANTHER" id="PTHR48104:SF30">
    <property type="entry name" value="METACASPASE-1"/>
    <property type="match status" value="1"/>
</dbReference>
<dbReference type="Pfam" id="PF00656">
    <property type="entry name" value="Peptidase_C14"/>
    <property type="match status" value="1"/>
</dbReference>
<gene>
    <name evidence="4" type="ORF">P691DRAFT_812592</name>
</gene>
<dbReference type="Gene3D" id="3.40.50.12660">
    <property type="match status" value="1"/>
</dbReference>
<evidence type="ECO:0000313" key="5">
    <source>
        <dbReference type="Proteomes" id="UP000807342"/>
    </source>
</evidence>
<feature type="domain" description="Peptidase C14 caspase" evidence="3">
    <location>
        <begin position="50"/>
        <end position="363"/>
    </location>
</feature>
<organism evidence="4 5">
    <name type="scientific">Macrolepiota fuliginosa MF-IS2</name>
    <dbReference type="NCBI Taxonomy" id="1400762"/>
    <lineage>
        <taxon>Eukaryota</taxon>
        <taxon>Fungi</taxon>
        <taxon>Dikarya</taxon>
        <taxon>Basidiomycota</taxon>
        <taxon>Agaricomycotina</taxon>
        <taxon>Agaricomycetes</taxon>
        <taxon>Agaricomycetidae</taxon>
        <taxon>Agaricales</taxon>
        <taxon>Agaricineae</taxon>
        <taxon>Agaricaceae</taxon>
        <taxon>Macrolepiota</taxon>
    </lineage>
</organism>
<evidence type="ECO:0000313" key="4">
    <source>
        <dbReference type="EMBL" id="KAF9449424.1"/>
    </source>
</evidence>
<dbReference type="GO" id="GO:0006508">
    <property type="term" value="P:proteolysis"/>
    <property type="evidence" value="ECO:0007669"/>
    <property type="project" value="InterPro"/>
</dbReference>
<accession>A0A9P6C5J3</accession>
<feature type="non-terminal residue" evidence="4">
    <location>
        <position position="1"/>
    </location>
</feature>
<feature type="compositionally biased region" description="Polar residues" evidence="2">
    <location>
        <begin position="359"/>
        <end position="374"/>
    </location>
</feature>
<dbReference type="Proteomes" id="UP000807342">
    <property type="component" value="Unassembled WGS sequence"/>
</dbReference>
<proteinExistence type="inferred from homology"/>
<reference evidence="4" key="1">
    <citation type="submission" date="2020-11" db="EMBL/GenBank/DDBJ databases">
        <authorList>
            <consortium name="DOE Joint Genome Institute"/>
            <person name="Ahrendt S."/>
            <person name="Riley R."/>
            <person name="Andreopoulos W."/>
            <person name="Labutti K."/>
            <person name="Pangilinan J."/>
            <person name="Ruiz-Duenas F.J."/>
            <person name="Barrasa J.M."/>
            <person name="Sanchez-Garcia M."/>
            <person name="Camarero S."/>
            <person name="Miyauchi S."/>
            <person name="Serrano A."/>
            <person name="Linde D."/>
            <person name="Babiker R."/>
            <person name="Drula E."/>
            <person name="Ayuso-Fernandez I."/>
            <person name="Pacheco R."/>
            <person name="Padilla G."/>
            <person name="Ferreira P."/>
            <person name="Barriuso J."/>
            <person name="Kellner H."/>
            <person name="Castanera R."/>
            <person name="Alfaro M."/>
            <person name="Ramirez L."/>
            <person name="Pisabarro A.G."/>
            <person name="Kuo A."/>
            <person name="Tritt A."/>
            <person name="Lipzen A."/>
            <person name="He G."/>
            <person name="Yan M."/>
            <person name="Ng V."/>
            <person name="Cullen D."/>
            <person name="Martin F."/>
            <person name="Rosso M.-N."/>
            <person name="Henrissat B."/>
            <person name="Hibbett D."/>
            <person name="Martinez A.T."/>
            <person name="Grigoriev I.V."/>
        </authorList>
    </citation>
    <scope>NUCLEOTIDE SEQUENCE</scope>
    <source>
        <strain evidence="4">MF-IS2</strain>
    </source>
</reference>
<dbReference type="EMBL" id="MU151131">
    <property type="protein sequence ID" value="KAF9449424.1"/>
    <property type="molecule type" value="Genomic_DNA"/>
</dbReference>
<comment type="similarity">
    <text evidence="1">Belongs to the peptidase C14B family.</text>
</comment>